<organism evidence="3 4">
    <name type="scientific">Pachysolen tannophilus NRRL Y-2460</name>
    <dbReference type="NCBI Taxonomy" id="669874"/>
    <lineage>
        <taxon>Eukaryota</taxon>
        <taxon>Fungi</taxon>
        <taxon>Dikarya</taxon>
        <taxon>Ascomycota</taxon>
        <taxon>Saccharomycotina</taxon>
        <taxon>Pichiomycetes</taxon>
        <taxon>Pachysolenaceae</taxon>
        <taxon>Pachysolen</taxon>
    </lineage>
</organism>
<sequence length="107" mass="11731">MVCQLRCIADVCLIPIGTGSPSVSNYVAQVENLIRKSNLKSTLHSAGTTIEGPWNEVMDLVGQAHELCHEMGVLRVQSDIRVGSRIDKKQTAADKVNIVEDLIKNMK</sequence>
<dbReference type="AlphaFoldDB" id="A0A1E4U315"/>
<accession>A0A1E4U315</accession>
<evidence type="ECO:0000313" key="4">
    <source>
        <dbReference type="Proteomes" id="UP000094236"/>
    </source>
</evidence>
<feature type="domain" description="Thiamine-binding protein" evidence="2">
    <location>
        <begin position="9"/>
        <end position="100"/>
    </location>
</feature>
<comment type="similarity">
    <text evidence="1">Belongs to the UPF0045 family.</text>
</comment>
<evidence type="ECO:0000256" key="1">
    <source>
        <dbReference type="ARBA" id="ARBA00010272"/>
    </source>
</evidence>
<dbReference type="Proteomes" id="UP000094236">
    <property type="component" value="Unassembled WGS sequence"/>
</dbReference>
<name>A0A1E4U315_PACTA</name>
<dbReference type="Gene3D" id="3.30.70.930">
    <property type="match status" value="1"/>
</dbReference>
<protein>
    <recommendedName>
        <fullName evidence="2">Thiamine-binding protein domain-containing protein</fullName>
    </recommendedName>
</protein>
<evidence type="ECO:0000313" key="3">
    <source>
        <dbReference type="EMBL" id="ODV98288.1"/>
    </source>
</evidence>
<keyword evidence="4" id="KW-1185">Reference proteome</keyword>
<dbReference type="PANTHER" id="PTHR33777">
    <property type="entry name" value="UPF0045 PROTEIN ECM15"/>
    <property type="match status" value="1"/>
</dbReference>
<dbReference type="InterPro" id="IPR051614">
    <property type="entry name" value="UPF0045_domain"/>
</dbReference>
<gene>
    <name evidence="3" type="ORF">PACTADRAFT_773</name>
</gene>
<dbReference type="SUPFAM" id="SSF89957">
    <property type="entry name" value="MTH1187/YkoF-like"/>
    <property type="match status" value="1"/>
</dbReference>
<proteinExistence type="inferred from homology"/>
<dbReference type="NCBIfam" id="TIGR00106">
    <property type="entry name" value="MTH1187 family thiamine-binding protein"/>
    <property type="match status" value="1"/>
</dbReference>
<dbReference type="InterPro" id="IPR029756">
    <property type="entry name" value="MTH1187/YkoF-like"/>
</dbReference>
<evidence type="ECO:0000259" key="2">
    <source>
        <dbReference type="Pfam" id="PF01910"/>
    </source>
</evidence>
<dbReference type="PANTHER" id="PTHR33777:SF1">
    <property type="entry name" value="UPF0045 PROTEIN ECM15"/>
    <property type="match status" value="1"/>
</dbReference>
<dbReference type="InterPro" id="IPR002767">
    <property type="entry name" value="Thiamine_BP"/>
</dbReference>
<dbReference type="OrthoDB" id="5587367at2759"/>
<dbReference type="EMBL" id="KV454011">
    <property type="protein sequence ID" value="ODV98288.1"/>
    <property type="molecule type" value="Genomic_DNA"/>
</dbReference>
<reference evidence="4" key="1">
    <citation type="submission" date="2016-05" db="EMBL/GenBank/DDBJ databases">
        <title>Comparative genomics of biotechnologically important yeasts.</title>
        <authorList>
            <consortium name="DOE Joint Genome Institute"/>
            <person name="Riley R."/>
            <person name="Haridas S."/>
            <person name="Wolfe K.H."/>
            <person name="Lopes M.R."/>
            <person name="Hittinger C.T."/>
            <person name="Goker M."/>
            <person name="Salamov A."/>
            <person name="Wisecaver J."/>
            <person name="Long T.M."/>
            <person name="Aerts A.L."/>
            <person name="Barry K."/>
            <person name="Choi C."/>
            <person name="Clum A."/>
            <person name="Coughlan A.Y."/>
            <person name="Deshpande S."/>
            <person name="Douglass A.P."/>
            <person name="Hanson S.J."/>
            <person name="Klenk H.-P."/>
            <person name="Labutti K."/>
            <person name="Lapidus A."/>
            <person name="Lindquist E."/>
            <person name="Lipzen A."/>
            <person name="Meier-Kolthoff J.P."/>
            <person name="Ohm R.A."/>
            <person name="Otillar R.P."/>
            <person name="Pangilinan J."/>
            <person name="Peng Y."/>
            <person name="Rokas A."/>
            <person name="Rosa C.A."/>
            <person name="Scheuner C."/>
            <person name="Sibirny A.A."/>
            <person name="Slot J.C."/>
            <person name="Stielow J.B."/>
            <person name="Sun H."/>
            <person name="Kurtzman C.P."/>
            <person name="Blackwell M."/>
            <person name="Grigoriev I.V."/>
            <person name="Jeffries T.W."/>
        </authorList>
    </citation>
    <scope>NUCLEOTIDE SEQUENCE [LARGE SCALE GENOMIC DNA]</scope>
    <source>
        <strain evidence="4">NRRL Y-2460</strain>
    </source>
</reference>
<dbReference type="GO" id="GO:0005829">
    <property type="term" value="C:cytosol"/>
    <property type="evidence" value="ECO:0007669"/>
    <property type="project" value="TreeGrafter"/>
</dbReference>
<dbReference type="Pfam" id="PF01910">
    <property type="entry name" value="Thiamine_BP"/>
    <property type="match status" value="1"/>
</dbReference>